<accession>A0A414B5E9</accession>
<name>A0A414B5E9_9FIRM</name>
<protein>
    <submittedName>
        <fullName evidence="2">ATP-binding protein</fullName>
    </submittedName>
</protein>
<dbReference type="SUPFAM" id="SSF52540">
    <property type="entry name" value="P-loop containing nucleoside triphosphate hydrolases"/>
    <property type="match status" value="1"/>
</dbReference>
<dbReference type="PANTHER" id="PTHR42957:SF1">
    <property type="entry name" value="HELICASE MJ1565-RELATED"/>
    <property type="match status" value="1"/>
</dbReference>
<reference evidence="2 3" key="1">
    <citation type="submission" date="2018-08" db="EMBL/GenBank/DDBJ databases">
        <title>A genome reference for cultivated species of the human gut microbiota.</title>
        <authorList>
            <person name="Zou Y."/>
            <person name="Xue W."/>
            <person name="Luo G."/>
        </authorList>
    </citation>
    <scope>NUCLEOTIDE SEQUENCE [LARGE SCALE GENOMIC DNA]</scope>
    <source>
        <strain evidence="2 3">AM34-3LB</strain>
    </source>
</reference>
<dbReference type="PANTHER" id="PTHR42957">
    <property type="entry name" value="HELICASE MJ1565-RELATED"/>
    <property type="match status" value="1"/>
</dbReference>
<dbReference type="EMBL" id="QSID01000009">
    <property type="protein sequence ID" value="RHC64191.1"/>
    <property type="molecule type" value="Genomic_DNA"/>
</dbReference>
<dbReference type="Gene3D" id="3.40.50.300">
    <property type="entry name" value="P-loop containing nucleotide triphosphate hydrolases"/>
    <property type="match status" value="2"/>
</dbReference>
<dbReference type="CDD" id="cd01127">
    <property type="entry name" value="TrwB_TraG_TraD_VirD4"/>
    <property type="match status" value="1"/>
</dbReference>
<evidence type="ECO:0000313" key="2">
    <source>
        <dbReference type="EMBL" id="RHC64191.1"/>
    </source>
</evidence>
<evidence type="ECO:0000259" key="1">
    <source>
        <dbReference type="Pfam" id="PF01935"/>
    </source>
</evidence>
<comment type="caution">
    <text evidence="2">The sequence shown here is derived from an EMBL/GenBank/DDBJ whole genome shotgun (WGS) entry which is preliminary data.</text>
</comment>
<sequence>MKLVKILNDKVQIRSDYKEFEDVRINDLILVFDEDVKLVTMVTALKDTDMENKEEIEENDYILERSSTKMVECSIIGTVKDGVFKKAIDRYPTMRVKAHKVTQLEFAGMLSKYTTGFLLGEYTTYDFPAYVDGNKFFQRHACIVGNTGAGKSETVAKILEQISLLSGANVIVFDIHGEYRNLSYARNIKIGTDVDFPVWLFGFKDMIANILKIKEETSTVTMTALRKCYYKLCPGGKEDRAVYFDYVEFVKLMKFLDEEMVATGEYYKSGDRKGEERVTKGDYNGKLTNVVNILLDKASDSNYNFLFSRNDQSYLYTLLKEILDNDMPVKNIDLSEIPHDVAIPIIGTITKLVYEIQRNSKDCAEHPVTLICDEAHVYIPNNMQLSASQRRMVATFENIAKEGRKFGVTLFVASQRPSELNKTIMAQCANFIVGKMNNENDKSMIKGMMPDGSESVINETAMFSPGDVLVIGDAAPIPLKVHVELAKERPDSRTINYWDKWSEGGYIDVVNAAINYING</sequence>
<keyword evidence="2" id="KW-0547">Nucleotide-binding</keyword>
<dbReference type="AlphaFoldDB" id="A0A414B5E9"/>
<feature type="domain" description="Helicase HerA central" evidence="1">
    <location>
        <begin position="119"/>
        <end position="352"/>
    </location>
</feature>
<keyword evidence="3" id="KW-1185">Reference proteome</keyword>
<organism evidence="2 3">
    <name type="scientific">Anaerobutyricum hallii</name>
    <dbReference type="NCBI Taxonomy" id="39488"/>
    <lineage>
        <taxon>Bacteria</taxon>
        <taxon>Bacillati</taxon>
        <taxon>Bacillota</taxon>
        <taxon>Clostridia</taxon>
        <taxon>Lachnospirales</taxon>
        <taxon>Lachnospiraceae</taxon>
        <taxon>Anaerobutyricum</taxon>
    </lineage>
</organism>
<keyword evidence="2" id="KW-0067">ATP-binding</keyword>
<dbReference type="InterPro" id="IPR027417">
    <property type="entry name" value="P-loop_NTPase"/>
</dbReference>
<dbReference type="GO" id="GO:0005524">
    <property type="term" value="F:ATP binding"/>
    <property type="evidence" value="ECO:0007669"/>
    <property type="project" value="UniProtKB-KW"/>
</dbReference>
<dbReference type="InterPro" id="IPR002789">
    <property type="entry name" value="HerA_central"/>
</dbReference>
<dbReference type="Proteomes" id="UP000284621">
    <property type="component" value="Unassembled WGS sequence"/>
</dbReference>
<evidence type="ECO:0000313" key="3">
    <source>
        <dbReference type="Proteomes" id="UP000284621"/>
    </source>
</evidence>
<dbReference type="Pfam" id="PF01935">
    <property type="entry name" value="DUF87"/>
    <property type="match status" value="1"/>
</dbReference>
<dbReference type="InterPro" id="IPR008571">
    <property type="entry name" value="HerA-like"/>
</dbReference>
<gene>
    <name evidence="2" type="ORF">DW833_09010</name>
</gene>
<dbReference type="RefSeq" id="WP_118381226.1">
    <property type="nucleotide sequence ID" value="NZ_CABJFJ010000009.1"/>
</dbReference>
<proteinExistence type="predicted"/>